<comment type="caution">
    <text evidence="1">The sequence shown here is derived from an EMBL/GenBank/DDBJ whole genome shotgun (WGS) entry which is preliminary data.</text>
</comment>
<organism evidence="1 2">
    <name type="scientific">Ostreococcus tauri</name>
    <name type="common">Marine green alga</name>
    <dbReference type="NCBI Taxonomy" id="70448"/>
    <lineage>
        <taxon>Eukaryota</taxon>
        <taxon>Viridiplantae</taxon>
        <taxon>Chlorophyta</taxon>
        <taxon>Mamiellophyceae</taxon>
        <taxon>Mamiellales</taxon>
        <taxon>Bathycoccaceae</taxon>
        <taxon>Ostreococcus</taxon>
    </lineage>
</organism>
<reference evidence="2" key="1">
    <citation type="journal article" date="2006" name="Proc. Natl. Acad. Sci. U.S.A.">
        <title>Genome analysis of the smallest free-living eukaryote Ostreococcus tauri unveils many unique features.</title>
        <authorList>
            <person name="Derelle E."/>
            <person name="Ferraz C."/>
            <person name="Rombauts S."/>
            <person name="Rouze P."/>
            <person name="Worden A.Z."/>
            <person name="Robbens S."/>
            <person name="Partensky F."/>
            <person name="Degroeve S."/>
            <person name="Echeynie S."/>
            <person name="Cooke R."/>
            <person name="Saeys Y."/>
            <person name="Wuyts J."/>
            <person name="Jabbari K."/>
            <person name="Bowler C."/>
            <person name="Panaud O."/>
            <person name="Piegu B."/>
            <person name="Ball S.G."/>
            <person name="Ral J.-P."/>
            <person name="Bouget F.-Y."/>
            <person name="Piganeau G."/>
            <person name="De Baets B."/>
            <person name="Picard A."/>
            <person name="Delseny M."/>
            <person name="Demaille J."/>
            <person name="Van de Peer Y."/>
            <person name="Moreau H."/>
        </authorList>
    </citation>
    <scope>NUCLEOTIDE SEQUENCE [LARGE SCALE GENOMIC DNA]</scope>
    <source>
        <strain evidence="2">OTTH 0595 / CCAP 157/2 / RCC745</strain>
    </source>
</reference>
<dbReference type="GeneID" id="9833804"/>
<dbReference type="RefSeq" id="XP_022838571.1">
    <property type="nucleotide sequence ID" value="XM_022984846.1"/>
</dbReference>
<proteinExistence type="predicted"/>
<evidence type="ECO:0000313" key="2">
    <source>
        <dbReference type="Proteomes" id="UP000009170"/>
    </source>
</evidence>
<dbReference type="OrthoDB" id="10514114at2759"/>
<keyword evidence="2" id="KW-1185">Reference proteome</keyword>
<sequence>MADAVDASTPLLRRRRPATATVATAATAATAAFLATYACLGVGARVGGRALPSLGVVGAENAVGVEGGESDATKYAVLQTQCLLVCGSQGDGAAKTLMDLSMEAGGRAPTCDELRAVTAADSCYANKCTCMEKAMYTKEIDLICATGETTMDAIESSAFLKQEFEAGRDACPQEFAQTNERATVNNASQLGVPLYASPKLGNKDTWVPRKGQLLARAPRQNELVGAKTPTTFKLYTQCKPDHVKKLGGEFWFESLAGAYLVRHNYGSHSFFKKDKRLRMQRAELEDGVYGYTLTTDQVDWEYGFELENSNGNTLLEIGKVNKDHPTLLQRESCTQRYGEYFNRVLTTEENPNTVSYVFGNCTTECPSDYVDSAFCVQPLTDVIPSTESEAFDIGELVDARLANFASALLYASSTSVLNRQGGRTYVVRYNSGTKSQQDWIVGISDKERTLVKMARIRVKRDEITGTGKVWRLETRKYTLRRNAGYAYEDWNEPSAGCMKQYCDVARYPLPSFWDQSSPNSGGDYRVMRIEYTKLDLGDAPPQQFTVSLDERPLSPSVPKQLLAPGTWGEDLDVRRVILRSGTICGSWINQKNCMFANAVPVNPKHWDDYNGPTKNIKQWLILTMDGYFKGQRIEVTVGTDGGVYARAIEARYIVRSYDPDDPSTFDPLAYDLSEQMSKSTSKANIAEGYDDGGYGTGAITFHLAAEMSASLRGVSC</sequence>
<gene>
    <name evidence="1" type="ORF">OT_ostta03g04270</name>
</gene>
<dbReference type="AlphaFoldDB" id="A0A090N2Z9"/>
<dbReference type="InParanoid" id="A0A090N2Z9"/>
<reference evidence="1 2" key="2">
    <citation type="journal article" date="2014" name="BMC Genomics">
        <title>An improved genome of the model marine alga Ostreococcus tauri unfolds by assessing Illumina de novo assemblies.</title>
        <authorList>
            <person name="Blanc-Mathieu R."/>
            <person name="Verhelst B."/>
            <person name="Derelle E."/>
            <person name="Rombauts S."/>
            <person name="Bouget F.Y."/>
            <person name="Carre I."/>
            <person name="Chateau A."/>
            <person name="Eyre-Walker A."/>
            <person name="Grimsley N."/>
            <person name="Moreau H."/>
            <person name="Piegu B."/>
            <person name="Rivals E."/>
            <person name="Schackwitz W."/>
            <person name="Van de Peer Y."/>
            <person name="Piganeau G."/>
        </authorList>
    </citation>
    <scope>NUCLEOTIDE SEQUENCE [LARGE SCALE GENOMIC DNA]</scope>
    <source>
        <strain evidence="2">OTTH 0595 / CCAP 157/2 / RCC745</strain>
    </source>
</reference>
<accession>A0A090N2Z9</accession>
<dbReference type="KEGG" id="ota:OT_ostta03g04270"/>
<dbReference type="Proteomes" id="UP000009170">
    <property type="component" value="Unassembled WGS sequence"/>
</dbReference>
<name>A0A090N2Z9_OSTTA</name>
<evidence type="ECO:0000313" key="1">
    <source>
        <dbReference type="EMBL" id="CEF97248.1"/>
    </source>
</evidence>
<protein>
    <submittedName>
        <fullName evidence="1">Unnamed product</fullName>
    </submittedName>
</protein>
<dbReference type="EMBL" id="CAID01000003">
    <property type="protein sequence ID" value="CEF97248.1"/>
    <property type="molecule type" value="Genomic_DNA"/>
</dbReference>